<dbReference type="NCBIfam" id="TIGR00552">
    <property type="entry name" value="nadE"/>
    <property type="match status" value="1"/>
</dbReference>
<comment type="caution">
    <text evidence="12">The sequence shown here is derived from an EMBL/GenBank/DDBJ whole genome shotgun (WGS) entry which is preliminary data.</text>
</comment>
<reference evidence="12" key="1">
    <citation type="journal article" date="2020" name="Biotechnol. Biofuels">
        <title>New insights from the biogas microbiome by comprehensive genome-resolved metagenomics of nearly 1600 species originating from multiple anaerobic digesters.</title>
        <authorList>
            <person name="Campanaro S."/>
            <person name="Treu L."/>
            <person name="Rodriguez-R L.M."/>
            <person name="Kovalovszki A."/>
            <person name="Ziels R.M."/>
            <person name="Maus I."/>
            <person name="Zhu X."/>
            <person name="Kougias P.G."/>
            <person name="Basile A."/>
            <person name="Luo G."/>
            <person name="Schluter A."/>
            <person name="Konstantinidis K.T."/>
            <person name="Angelidaki I."/>
        </authorList>
    </citation>
    <scope>NUCLEOTIDE SEQUENCE</scope>
    <source>
        <strain evidence="12">AS06rmzACSIP_7</strain>
    </source>
</reference>
<dbReference type="InterPro" id="IPR036526">
    <property type="entry name" value="C-N_Hydrolase_sf"/>
</dbReference>
<feature type="binding site" evidence="7">
    <location>
        <position position="179"/>
    </location>
    <ligand>
        <name>L-glutamine</name>
        <dbReference type="ChEBI" id="CHEBI:58359"/>
    </ligand>
</feature>
<evidence type="ECO:0000256" key="8">
    <source>
        <dbReference type="PIRNR" id="PIRNR006630"/>
    </source>
</evidence>
<dbReference type="EC" id="6.3.5.1" evidence="7 8"/>
<feature type="active site" description="Proton acceptor; for glutaminase activity" evidence="7">
    <location>
        <position position="49"/>
    </location>
</feature>
<evidence type="ECO:0000256" key="7">
    <source>
        <dbReference type="HAMAP-Rule" id="MF_02090"/>
    </source>
</evidence>
<reference evidence="12" key="2">
    <citation type="submission" date="2020-01" db="EMBL/GenBank/DDBJ databases">
        <authorList>
            <person name="Campanaro S."/>
        </authorList>
    </citation>
    <scope>NUCLEOTIDE SEQUENCE</scope>
    <source>
        <strain evidence="12">AS06rmzACSIP_7</strain>
    </source>
</reference>
<dbReference type="Pfam" id="PF00795">
    <property type="entry name" value="CN_hydrolase"/>
    <property type="match status" value="1"/>
</dbReference>
<feature type="binding site" evidence="7">
    <location>
        <position position="185"/>
    </location>
    <ligand>
        <name>L-glutamine</name>
        <dbReference type="ChEBI" id="CHEBI:58359"/>
    </ligand>
</feature>
<feature type="active site" description="Nucleophile; for glutaminase activity" evidence="7">
    <location>
        <position position="152"/>
    </location>
</feature>
<dbReference type="AlphaFoldDB" id="A0A971M1K8"/>
<keyword evidence="5 7" id="KW-0067">ATP-binding</keyword>
<dbReference type="GO" id="GO:0004359">
    <property type="term" value="F:glutaminase activity"/>
    <property type="evidence" value="ECO:0007669"/>
    <property type="project" value="InterPro"/>
</dbReference>
<dbReference type="InterPro" id="IPR003694">
    <property type="entry name" value="NAD_synthase"/>
</dbReference>
<dbReference type="NCBIfam" id="NF010588">
    <property type="entry name" value="PRK13981.1"/>
    <property type="match status" value="1"/>
</dbReference>
<feature type="binding site" evidence="7">
    <location>
        <position position="434"/>
    </location>
    <ligand>
        <name>deamido-NAD(+)</name>
        <dbReference type="ChEBI" id="CHEBI:58437"/>
        <note>ligand shared between two neighboring subunits</note>
    </ligand>
</feature>
<dbReference type="CDD" id="cd07570">
    <property type="entry name" value="GAT_Gln-NAD-synth"/>
    <property type="match status" value="1"/>
</dbReference>
<feature type="binding site" evidence="7">
    <location>
        <begin position="322"/>
        <end position="329"/>
    </location>
    <ligand>
        <name>ATP</name>
        <dbReference type="ChEBI" id="CHEBI:30616"/>
    </ligand>
</feature>
<dbReference type="GO" id="GO:0005524">
    <property type="term" value="F:ATP binding"/>
    <property type="evidence" value="ECO:0007669"/>
    <property type="project" value="UniProtKB-UniRule"/>
</dbReference>
<dbReference type="HAMAP" id="MF_02090">
    <property type="entry name" value="NadE_glutamine_dep"/>
    <property type="match status" value="1"/>
</dbReference>
<evidence type="ECO:0000256" key="1">
    <source>
        <dbReference type="ARBA" id="ARBA00005188"/>
    </source>
</evidence>
<feature type="active site" description="For glutaminase activity" evidence="7">
    <location>
        <position position="116"/>
    </location>
</feature>
<dbReference type="InterPro" id="IPR014729">
    <property type="entry name" value="Rossmann-like_a/b/a_fold"/>
</dbReference>
<keyword evidence="6 7" id="KW-0520">NAD</keyword>
<feature type="binding site" evidence="7">
    <location>
        <position position="544"/>
    </location>
    <ligand>
        <name>deamido-NAD(+)</name>
        <dbReference type="ChEBI" id="CHEBI:58437"/>
        <note>ligand shared between two neighboring subunits</note>
    </ligand>
</feature>
<evidence type="ECO:0000259" key="11">
    <source>
        <dbReference type="PROSITE" id="PS50263"/>
    </source>
</evidence>
<keyword evidence="4 7" id="KW-0547">Nucleotide-binding</keyword>
<comment type="function">
    <text evidence="7">Catalyzes the ATP-dependent amidation of deamido-NAD to form NAD. Uses L-glutamine as a nitrogen source.</text>
</comment>
<comment type="pathway">
    <text evidence="1 7 8">Cofactor biosynthesis; NAD(+) biosynthesis; NAD(+) from deamido-NAD(+) (L-Gln route): step 1/1.</text>
</comment>
<evidence type="ECO:0000256" key="6">
    <source>
        <dbReference type="ARBA" id="ARBA00023027"/>
    </source>
</evidence>
<dbReference type="GO" id="GO:0003952">
    <property type="term" value="F:NAD+ synthase (glutamine-hydrolyzing) activity"/>
    <property type="evidence" value="ECO:0007669"/>
    <property type="project" value="UniProtKB-UniRule"/>
</dbReference>
<evidence type="ECO:0000256" key="4">
    <source>
        <dbReference type="ARBA" id="ARBA00022741"/>
    </source>
</evidence>
<dbReference type="PIRSF" id="PIRSF006630">
    <property type="entry name" value="NADS_GAT"/>
    <property type="match status" value="1"/>
</dbReference>
<dbReference type="Pfam" id="PF02540">
    <property type="entry name" value="NAD_synthase"/>
    <property type="match status" value="1"/>
</dbReference>
<dbReference type="SUPFAM" id="SSF56317">
    <property type="entry name" value="Carbon-nitrogen hydrolase"/>
    <property type="match status" value="1"/>
</dbReference>
<dbReference type="PANTHER" id="PTHR23090:SF9">
    <property type="entry name" value="GLUTAMINE-DEPENDENT NAD(+) SYNTHETASE"/>
    <property type="match status" value="1"/>
</dbReference>
<dbReference type="GO" id="GO:0005737">
    <property type="term" value="C:cytoplasm"/>
    <property type="evidence" value="ECO:0007669"/>
    <property type="project" value="InterPro"/>
</dbReference>
<dbReference type="GO" id="GO:0008795">
    <property type="term" value="F:NAD+ synthase activity"/>
    <property type="evidence" value="ECO:0007669"/>
    <property type="project" value="UniProtKB-UniRule"/>
</dbReference>
<dbReference type="PANTHER" id="PTHR23090">
    <property type="entry name" value="NH 3 /GLUTAMINE-DEPENDENT NAD + SYNTHETASE"/>
    <property type="match status" value="1"/>
</dbReference>
<evidence type="ECO:0000313" key="12">
    <source>
        <dbReference type="EMBL" id="NLW34043.1"/>
    </source>
</evidence>
<evidence type="ECO:0000256" key="2">
    <source>
        <dbReference type="ARBA" id="ARBA00007145"/>
    </source>
</evidence>
<proteinExistence type="inferred from homology"/>
<dbReference type="EMBL" id="JAAYEE010000018">
    <property type="protein sequence ID" value="NLW34043.1"/>
    <property type="molecule type" value="Genomic_DNA"/>
</dbReference>
<dbReference type="Gene3D" id="3.60.110.10">
    <property type="entry name" value="Carbon-nitrogen hydrolase"/>
    <property type="match status" value="1"/>
</dbReference>
<evidence type="ECO:0000256" key="10">
    <source>
        <dbReference type="SAM" id="MobiDB-lite"/>
    </source>
</evidence>
<dbReference type="Gene3D" id="3.40.50.620">
    <property type="entry name" value="HUPs"/>
    <property type="match status" value="1"/>
</dbReference>
<dbReference type="FunFam" id="3.40.50.620:FF:000106">
    <property type="entry name" value="Glutamine-dependent NAD(+) synthetase"/>
    <property type="match status" value="1"/>
</dbReference>
<feature type="domain" description="CN hydrolase" evidence="11">
    <location>
        <begin position="9"/>
        <end position="249"/>
    </location>
</feature>
<name>A0A971M1K8_9BACT</name>
<dbReference type="InterPro" id="IPR003010">
    <property type="entry name" value="C-N_Hydrolase"/>
</dbReference>
<dbReference type="Proteomes" id="UP000777265">
    <property type="component" value="Unassembled WGS sequence"/>
</dbReference>
<dbReference type="CDD" id="cd00553">
    <property type="entry name" value="NAD_synthase"/>
    <property type="match status" value="1"/>
</dbReference>
<gene>
    <name evidence="7" type="primary">nadE</name>
    <name evidence="12" type="ORF">GXY80_00975</name>
</gene>
<comment type="similarity">
    <text evidence="9">Belongs to the NAD synthetase family.</text>
</comment>
<feature type="binding site" evidence="7">
    <location>
        <position position="405"/>
    </location>
    <ligand>
        <name>deamido-NAD(+)</name>
        <dbReference type="ChEBI" id="CHEBI:58437"/>
        <note>ligand shared between two neighboring subunits</note>
    </ligand>
</feature>
<comment type="catalytic activity">
    <reaction evidence="7 8">
        <text>deamido-NAD(+) + L-glutamine + ATP + H2O = L-glutamate + AMP + diphosphate + NAD(+) + H(+)</text>
        <dbReference type="Rhea" id="RHEA:24384"/>
        <dbReference type="ChEBI" id="CHEBI:15377"/>
        <dbReference type="ChEBI" id="CHEBI:15378"/>
        <dbReference type="ChEBI" id="CHEBI:29985"/>
        <dbReference type="ChEBI" id="CHEBI:30616"/>
        <dbReference type="ChEBI" id="CHEBI:33019"/>
        <dbReference type="ChEBI" id="CHEBI:57540"/>
        <dbReference type="ChEBI" id="CHEBI:58359"/>
        <dbReference type="ChEBI" id="CHEBI:58437"/>
        <dbReference type="ChEBI" id="CHEBI:456215"/>
        <dbReference type="EC" id="6.3.5.1"/>
    </reaction>
</comment>
<comment type="caution">
    <text evidence="7">Lacks conserved residue(s) required for the propagation of feature annotation.</text>
</comment>
<dbReference type="GO" id="GO:0009435">
    <property type="term" value="P:NAD+ biosynthetic process"/>
    <property type="evidence" value="ECO:0007669"/>
    <property type="project" value="UniProtKB-UniRule"/>
</dbReference>
<dbReference type="InterPro" id="IPR022310">
    <property type="entry name" value="NAD/GMP_synthase"/>
</dbReference>
<dbReference type="InterPro" id="IPR014445">
    <property type="entry name" value="Gln-dep_NAD_synthase"/>
</dbReference>
<feature type="binding site" evidence="7">
    <location>
        <position position="429"/>
    </location>
    <ligand>
        <name>ATP</name>
        <dbReference type="ChEBI" id="CHEBI:30616"/>
    </ligand>
</feature>
<sequence length="573" mass="62489">MVVDVVKSYRIGSAQINCTVGDLKGNCAKMMEYAEKAKASGVDIVVFPELAVTGCPPEDLLLKPKFIDDNLAALHDLSRSIKGIVAVIGFVNQEHGDLYNAACVVCDGAIKGIYHKTLLPNYGVFDEKRYFRSGNEPMVFKFGELIFGVSICEDIWFSEGPTAAQALAGATLILNINASPYHTGKIKIREEIVSSRATAHGITVSYTNLVGGQDELVFDGQSMIVDNTGRVIGRALAFKEDLLVVDIPQEMLAKRQTGGAMKDVPSGTRFITVAESILQPVKSPVIRREVGILEPVAEVYEALLLGLRDYVGKNGFGTVAIGLSGGIDSAIVAAIAVDALGKDRVTGVLMSSRYTTRESEEDAKELAKRLGITLLEVPIDTIYSTYLSTLESFFKGLSEDITEENIQARIRGNILMALSNKFGLLVLTTGNKSEMSVGYATLYGDMAGGFAVIKDVPKTLVYRLAAYRNLSGLVIPERTIAKEPTAELRPDQKDSDTLPPYNTLDPILKAYVEEDRHPDEIVSSSLGREVVERVSSMVDRSEYKRRQSPPGIKITPKAFGKDRRMPITNRYRG</sequence>
<comment type="similarity">
    <text evidence="2 7 8">In the C-terminal section; belongs to the NAD synthetase family.</text>
</comment>
<dbReference type="SUPFAM" id="SSF52402">
    <property type="entry name" value="Adenine nucleotide alpha hydrolases-like"/>
    <property type="match status" value="1"/>
</dbReference>
<accession>A0A971M1K8</accession>
<feature type="binding site" evidence="7">
    <location>
        <position position="122"/>
    </location>
    <ligand>
        <name>L-glutamine</name>
        <dbReference type="ChEBI" id="CHEBI:58359"/>
    </ligand>
</feature>
<feature type="region of interest" description="Disordered" evidence="10">
    <location>
        <begin position="537"/>
        <end position="573"/>
    </location>
</feature>
<organism evidence="12 13">
    <name type="scientific">Syntrophorhabdus aromaticivorans</name>
    <dbReference type="NCBI Taxonomy" id="328301"/>
    <lineage>
        <taxon>Bacteria</taxon>
        <taxon>Pseudomonadati</taxon>
        <taxon>Thermodesulfobacteriota</taxon>
        <taxon>Syntrophorhabdia</taxon>
        <taxon>Syntrophorhabdales</taxon>
        <taxon>Syntrophorhabdaceae</taxon>
        <taxon>Syntrophorhabdus</taxon>
    </lineage>
</organism>
<evidence type="ECO:0000313" key="13">
    <source>
        <dbReference type="Proteomes" id="UP000777265"/>
    </source>
</evidence>
<evidence type="ECO:0000256" key="5">
    <source>
        <dbReference type="ARBA" id="ARBA00022840"/>
    </source>
</evidence>
<evidence type="ECO:0000256" key="3">
    <source>
        <dbReference type="ARBA" id="ARBA00022598"/>
    </source>
</evidence>
<dbReference type="PROSITE" id="PS50263">
    <property type="entry name" value="CN_HYDROLASE"/>
    <property type="match status" value="1"/>
</dbReference>
<keyword evidence="3 7" id="KW-0436">Ligase</keyword>
<protein>
    <recommendedName>
        <fullName evidence="7 8">Glutamine-dependent NAD(+) synthetase</fullName>
        <ecNumber evidence="7 8">6.3.5.1</ecNumber>
    </recommendedName>
    <alternativeName>
        <fullName evidence="7 8">NAD(+) synthase [glutamine-hydrolyzing]</fullName>
    </alternativeName>
</protein>
<evidence type="ECO:0000256" key="9">
    <source>
        <dbReference type="RuleBase" id="RU003811"/>
    </source>
</evidence>